<comment type="caution">
    <text evidence="2">The sequence shown here is derived from an EMBL/GenBank/DDBJ whole genome shotgun (WGS) entry which is preliminary data.</text>
</comment>
<keyword evidence="1" id="KW-1133">Transmembrane helix</keyword>
<dbReference type="AlphaFoldDB" id="A0A0F9YUU7"/>
<sequence length="90" mass="9451">MKRLSFLALGIISLILSAIGAGGVIFVERSMEVTCATVTAALSGLLCGPDQPLVAALWVFPGIALLAAALFILVHFLTKESMGYGEDDHF</sequence>
<protein>
    <submittedName>
        <fullName evidence="2">Uncharacterized protein</fullName>
    </submittedName>
</protein>
<keyword evidence="1" id="KW-0812">Transmembrane</keyword>
<feature type="transmembrane region" description="Helical" evidence="1">
    <location>
        <begin position="55"/>
        <end position="77"/>
    </location>
</feature>
<evidence type="ECO:0000313" key="2">
    <source>
        <dbReference type="EMBL" id="KKO08604.1"/>
    </source>
</evidence>
<proteinExistence type="predicted"/>
<keyword evidence="1" id="KW-0472">Membrane</keyword>
<reference evidence="2" key="1">
    <citation type="journal article" date="2015" name="Nature">
        <title>Complex archaea that bridge the gap between prokaryotes and eukaryotes.</title>
        <authorList>
            <person name="Spang A."/>
            <person name="Saw J.H."/>
            <person name="Jorgensen S.L."/>
            <person name="Zaremba-Niedzwiedzka K."/>
            <person name="Martijn J."/>
            <person name="Lind A.E."/>
            <person name="van Eijk R."/>
            <person name="Schleper C."/>
            <person name="Guy L."/>
            <person name="Ettema T.J."/>
        </authorList>
    </citation>
    <scope>NUCLEOTIDE SEQUENCE</scope>
</reference>
<dbReference type="EMBL" id="LAZR01000009">
    <property type="protein sequence ID" value="KKO08604.1"/>
    <property type="molecule type" value="Genomic_DNA"/>
</dbReference>
<name>A0A0F9YUU7_9ZZZZ</name>
<accession>A0A0F9YUU7</accession>
<gene>
    <name evidence="2" type="ORF">LCGC14_0045440</name>
</gene>
<evidence type="ECO:0000256" key="1">
    <source>
        <dbReference type="SAM" id="Phobius"/>
    </source>
</evidence>
<organism evidence="2">
    <name type="scientific">marine sediment metagenome</name>
    <dbReference type="NCBI Taxonomy" id="412755"/>
    <lineage>
        <taxon>unclassified sequences</taxon>
        <taxon>metagenomes</taxon>
        <taxon>ecological metagenomes</taxon>
    </lineage>
</organism>